<evidence type="ECO:0000256" key="6">
    <source>
        <dbReference type="ARBA" id="ARBA00022792"/>
    </source>
</evidence>
<dbReference type="GO" id="GO:0005743">
    <property type="term" value="C:mitochondrial inner membrane"/>
    <property type="evidence" value="ECO:0007669"/>
    <property type="project" value="UniProtKB-SubCell"/>
</dbReference>
<evidence type="ECO:0000256" key="10">
    <source>
        <dbReference type="ARBA" id="ARBA00023136"/>
    </source>
</evidence>
<evidence type="ECO:0000256" key="3">
    <source>
        <dbReference type="ARBA" id="ARBA00015796"/>
    </source>
</evidence>
<dbReference type="PANTHER" id="PTHR12219">
    <property type="entry name" value="NADH-UBIQUINONE OXIDOREDUCTASE"/>
    <property type="match status" value="1"/>
</dbReference>
<evidence type="ECO:0000256" key="7">
    <source>
        <dbReference type="ARBA" id="ARBA00022946"/>
    </source>
</evidence>
<evidence type="ECO:0000256" key="5">
    <source>
        <dbReference type="ARBA" id="ARBA00022660"/>
    </source>
</evidence>
<organism evidence="12 13">
    <name type="scientific">Euphydryas editha</name>
    <name type="common">Edith's checkerspot</name>
    <dbReference type="NCBI Taxonomy" id="104508"/>
    <lineage>
        <taxon>Eukaryota</taxon>
        <taxon>Metazoa</taxon>
        <taxon>Ecdysozoa</taxon>
        <taxon>Arthropoda</taxon>
        <taxon>Hexapoda</taxon>
        <taxon>Insecta</taxon>
        <taxon>Pterygota</taxon>
        <taxon>Neoptera</taxon>
        <taxon>Endopterygota</taxon>
        <taxon>Lepidoptera</taxon>
        <taxon>Glossata</taxon>
        <taxon>Ditrysia</taxon>
        <taxon>Papilionoidea</taxon>
        <taxon>Nymphalidae</taxon>
        <taxon>Nymphalinae</taxon>
        <taxon>Euphydryas</taxon>
    </lineage>
</organism>
<comment type="similarity">
    <text evidence="2 11">Belongs to the complex I NDUFS4 subunit family.</text>
</comment>
<protein>
    <recommendedName>
        <fullName evidence="3 11">NADH dehydrogenase [ubiquinone] iron-sulfur protein 4, mitochondrial</fullName>
    </recommendedName>
</protein>
<evidence type="ECO:0000256" key="11">
    <source>
        <dbReference type="RuleBase" id="RU367010"/>
    </source>
</evidence>
<keyword evidence="13" id="KW-1185">Reference proteome</keyword>
<dbReference type="AlphaFoldDB" id="A0AAU9TV39"/>
<dbReference type="InterPro" id="IPR006885">
    <property type="entry name" value="NADH_UbQ_FeS_4_mit-like"/>
</dbReference>
<evidence type="ECO:0000256" key="4">
    <source>
        <dbReference type="ARBA" id="ARBA00022448"/>
    </source>
</evidence>
<comment type="subcellular location">
    <subcellularLocation>
        <location evidence="11">Mitochondrion inner membrane</location>
        <topology evidence="11">Peripheral membrane protein</topology>
        <orientation evidence="11">Matrix side</orientation>
    </subcellularLocation>
</comment>
<keyword evidence="5 11" id="KW-0679">Respiratory chain</keyword>
<accession>A0AAU9TV39</accession>
<dbReference type="EMBL" id="CAKOGL010000008">
    <property type="protein sequence ID" value="CAH2089703.1"/>
    <property type="molecule type" value="Genomic_DNA"/>
</dbReference>
<proteinExistence type="inferred from homology"/>
<keyword evidence="6 11" id="KW-0999">Mitochondrion inner membrane</keyword>
<evidence type="ECO:0000256" key="2">
    <source>
        <dbReference type="ARBA" id="ARBA00005882"/>
    </source>
</evidence>
<dbReference type="PANTHER" id="PTHR12219:SF8">
    <property type="entry name" value="NADH DEHYDROGENASE [UBIQUINONE] IRON-SULFUR PROTEIN 4, MITOCHONDRIAL"/>
    <property type="match status" value="1"/>
</dbReference>
<keyword evidence="4 11" id="KW-0813">Transport</keyword>
<evidence type="ECO:0000256" key="9">
    <source>
        <dbReference type="ARBA" id="ARBA00023128"/>
    </source>
</evidence>
<dbReference type="Pfam" id="PF04800">
    <property type="entry name" value="NDUS4"/>
    <property type="match status" value="1"/>
</dbReference>
<keyword evidence="8 11" id="KW-0249">Electron transport</keyword>
<keyword evidence="7 11" id="KW-0809">Transit peptide</keyword>
<keyword evidence="10 11" id="KW-0472">Membrane</keyword>
<dbReference type="Gene3D" id="3.30.160.190">
    <property type="entry name" value="atu1810 like domain"/>
    <property type="match status" value="1"/>
</dbReference>
<dbReference type="GO" id="GO:0022900">
    <property type="term" value="P:electron transport chain"/>
    <property type="evidence" value="ECO:0007669"/>
    <property type="project" value="InterPro"/>
</dbReference>
<comment type="caution">
    <text evidence="12">The sequence shown here is derived from an EMBL/GenBank/DDBJ whole genome shotgun (WGS) entry which is preliminary data.</text>
</comment>
<dbReference type="Proteomes" id="UP001153954">
    <property type="component" value="Unassembled WGS sequence"/>
</dbReference>
<gene>
    <name evidence="12" type="ORF">EEDITHA_LOCUS5731</name>
</gene>
<dbReference type="FunFam" id="3.30.160.190:FF:000001">
    <property type="entry name" value="NADH-ubiquinone oxidoreductase 21 kDa subunit mitochondrial"/>
    <property type="match status" value="1"/>
</dbReference>
<dbReference type="InterPro" id="IPR038532">
    <property type="entry name" value="NDUFS4-like_sf"/>
</dbReference>
<keyword evidence="9 11" id="KW-0496">Mitochondrion</keyword>
<name>A0AAU9TV39_EUPED</name>
<evidence type="ECO:0000256" key="8">
    <source>
        <dbReference type="ARBA" id="ARBA00022982"/>
    </source>
</evidence>
<evidence type="ECO:0000313" key="13">
    <source>
        <dbReference type="Proteomes" id="UP001153954"/>
    </source>
</evidence>
<comment type="function">
    <text evidence="1 11">Accessory subunit of the mitochondrial membrane respiratory chain NADH dehydrogenase (Complex I), that is believed not to be involved in catalysis. Complex I functions in the transfer of electrons from NADH to the respiratory chain. The immediate electron acceptor for the enzyme is believed to be ubiquinone.</text>
</comment>
<reference evidence="12" key="1">
    <citation type="submission" date="2022-03" db="EMBL/GenBank/DDBJ databases">
        <authorList>
            <person name="Tunstrom K."/>
        </authorList>
    </citation>
    <scope>NUCLEOTIDE SEQUENCE</scope>
</reference>
<evidence type="ECO:0000256" key="1">
    <source>
        <dbReference type="ARBA" id="ARBA00003195"/>
    </source>
</evidence>
<evidence type="ECO:0000313" key="12">
    <source>
        <dbReference type="EMBL" id="CAH2089703.1"/>
    </source>
</evidence>
<sequence length="189" mass="21506">MLKVLSATTRLSRTALSRSLPSFSTSSSRLAAEDPISRKEAPILDNETVLALPDEVKEKTVHDATIAVSTKVDITPITGVPEEHIKTRRVRIYQPSKNAMQSGTSNTHHWEMEFDTRQRWENPLMGWTSTGDPLSNMKIQFATPDEAIEHCEKNGLVWYLDVPKREKELKPKSYGINFAWNRRTRVSTK</sequence>